<name>E4WZP6_OIKDI</name>
<evidence type="ECO:0008006" key="14">
    <source>
        <dbReference type="Google" id="ProtNLM"/>
    </source>
</evidence>
<comment type="similarity">
    <text evidence="2">Belongs to the galactose-3-O-sulfotransferase family.</text>
</comment>
<evidence type="ECO:0000256" key="2">
    <source>
        <dbReference type="ARBA" id="ARBA00008124"/>
    </source>
</evidence>
<organism evidence="12">
    <name type="scientific">Oikopleura dioica</name>
    <name type="common">Tunicate</name>
    <dbReference type="NCBI Taxonomy" id="34765"/>
    <lineage>
        <taxon>Eukaryota</taxon>
        <taxon>Metazoa</taxon>
        <taxon>Chordata</taxon>
        <taxon>Tunicata</taxon>
        <taxon>Appendicularia</taxon>
        <taxon>Copelata</taxon>
        <taxon>Oikopleuridae</taxon>
        <taxon>Oikopleura</taxon>
    </lineage>
</organism>
<evidence type="ECO:0000256" key="11">
    <source>
        <dbReference type="SAM" id="SignalP"/>
    </source>
</evidence>
<dbReference type="PANTHER" id="PTHR14647">
    <property type="entry name" value="GALACTOSE-3-O-SULFOTRANSFERASE"/>
    <property type="match status" value="1"/>
</dbReference>
<reference evidence="12" key="1">
    <citation type="journal article" date="2010" name="Science">
        <title>Plasticity of animal genome architecture unmasked by rapid evolution of a pelagic tunicate.</title>
        <authorList>
            <person name="Denoeud F."/>
            <person name="Henriet S."/>
            <person name="Mungpakdee S."/>
            <person name="Aury J.M."/>
            <person name="Da Silva C."/>
            <person name="Brinkmann H."/>
            <person name="Mikhaleva J."/>
            <person name="Olsen L.C."/>
            <person name="Jubin C."/>
            <person name="Canestro C."/>
            <person name="Bouquet J.M."/>
            <person name="Danks G."/>
            <person name="Poulain J."/>
            <person name="Campsteijn C."/>
            <person name="Adamski M."/>
            <person name="Cross I."/>
            <person name="Yadetie F."/>
            <person name="Muffato M."/>
            <person name="Louis A."/>
            <person name="Butcher S."/>
            <person name="Tsagkogeorga G."/>
            <person name="Konrad A."/>
            <person name="Singh S."/>
            <person name="Jensen M.F."/>
            <person name="Cong E.H."/>
            <person name="Eikeseth-Otteraa H."/>
            <person name="Noel B."/>
            <person name="Anthouard V."/>
            <person name="Porcel B.M."/>
            <person name="Kachouri-Lafond R."/>
            <person name="Nishino A."/>
            <person name="Ugolini M."/>
            <person name="Chourrout P."/>
            <person name="Nishida H."/>
            <person name="Aasland R."/>
            <person name="Huzurbazar S."/>
            <person name="Westhof E."/>
            <person name="Delsuc F."/>
            <person name="Lehrach H."/>
            <person name="Reinhardt R."/>
            <person name="Weissenbach J."/>
            <person name="Roy S.W."/>
            <person name="Artiguenave F."/>
            <person name="Postlethwait J.H."/>
            <person name="Manak J.R."/>
            <person name="Thompson E.M."/>
            <person name="Jaillon O."/>
            <person name="Du Pasquier L."/>
            <person name="Boudinot P."/>
            <person name="Liberles D.A."/>
            <person name="Volff J.N."/>
            <person name="Philippe H."/>
            <person name="Lenhard B."/>
            <person name="Roest Crollius H."/>
            <person name="Wincker P."/>
            <person name="Chourrout D."/>
        </authorList>
    </citation>
    <scope>NUCLEOTIDE SEQUENCE [LARGE SCALE GENOMIC DNA]</scope>
</reference>
<feature type="signal peptide" evidence="11">
    <location>
        <begin position="1"/>
        <end position="21"/>
    </location>
</feature>
<dbReference type="GO" id="GO:0001733">
    <property type="term" value="F:galactosylceramide sulfotransferase activity"/>
    <property type="evidence" value="ECO:0007669"/>
    <property type="project" value="InterPro"/>
</dbReference>
<dbReference type="SUPFAM" id="SSF52540">
    <property type="entry name" value="P-loop containing nucleoside triphosphate hydrolases"/>
    <property type="match status" value="1"/>
</dbReference>
<dbReference type="AlphaFoldDB" id="E4WZP6"/>
<gene>
    <name evidence="12" type="ORF">GSOID_T00013410001</name>
</gene>
<dbReference type="InterPro" id="IPR009729">
    <property type="entry name" value="Gal-3-0_sulfotransfrase"/>
</dbReference>
<keyword evidence="9" id="KW-0325">Glycoprotein</keyword>
<evidence type="ECO:0000256" key="1">
    <source>
        <dbReference type="ARBA" id="ARBA00004323"/>
    </source>
</evidence>
<feature type="chain" id="PRO_5003192464" description="Sulfotransferase" evidence="11">
    <location>
        <begin position="22"/>
        <end position="457"/>
    </location>
</feature>
<dbReference type="Pfam" id="PF06990">
    <property type="entry name" value="Gal-3-0_sulfotr"/>
    <property type="match status" value="1"/>
</dbReference>
<keyword evidence="6" id="KW-1133">Transmembrane helix</keyword>
<accession>E4WZP6</accession>
<sequence>MLRNLRSYLLVALLIALYALSKFTKITDGLEKYYEMMDDADKNANKVFLDPPQKSSNQKKGRPTPGVADAYDFTKSKWLPSKTNCMKSPTGMIFLKKHKTASTTFRHMLSKYARFKGLPSVGEPQIIGPQGGCYPARFDERCWPATGHSTPIVALTYHFRWNMDLFEEKFLTSGVASVTTIRDPETTFRSVYNYYYLNHAGKVSKCDMPCWGEPFRSFNNGREDLPVGEYLDNLPKLFNASETRNFRSKNYQAFEMGMDHLNDNTASILRNLKRLDQHNFDFVVLTEYYYESLVMLAKLFCLPYEVLYEPQLNKREYEIEPLTPNQKKNFESYFKADIMLYDYFNKSLHYKIEDYGREKFYEEVDKLKAVYAKCEEDVEHCMWKKPPKMTASDLNIKAIQGEKMKVQDFIDLMDENFGWCSNPYNPYTQMKIWQKTGKMTYSDECNYKQDILNNFEL</sequence>
<dbReference type="Gene3D" id="3.40.50.300">
    <property type="entry name" value="P-loop containing nucleotide triphosphate hydrolases"/>
    <property type="match status" value="1"/>
</dbReference>
<keyword evidence="13" id="KW-1185">Reference proteome</keyword>
<dbReference type="PANTHER" id="PTHR14647:SF87">
    <property type="entry name" value="PUTATIVE-RELATED"/>
    <property type="match status" value="1"/>
</dbReference>
<keyword evidence="8" id="KW-0472">Membrane</keyword>
<evidence type="ECO:0000256" key="3">
    <source>
        <dbReference type="ARBA" id="ARBA00022679"/>
    </source>
</evidence>
<evidence type="ECO:0000313" key="12">
    <source>
        <dbReference type="EMBL" id="CBY22642.1"/>
    </source>
</evidence>
<proteinExistence type="inferred from homology"/>
<evidence type="ECO:0000256" key="6">
    <source>
        <dbReference type="ARBA" id="ARBA00022989"/>
    </source>
</evidence>
<dbReference type="GO" id="GO:0009247">
    <property type="term" value="P:glycolipid biosynthetic process"/>
    <property type="evidence" value="ECO:0007669"/>
    <property type="project" value="InterPro"/>
</dbReference>
<dbReference type="EMBL" id="FN653019">
    <property type="protein sequence ID" value="CBY22642.1"/>
    <property type="molecule type" value="Genomic_DNA"/>
</dbReference>
<evidence type="ECO:0000313" key="13">
    <source>
        <dbReference type="Proteomes" id="UP000001307"/>
    </source>
</evidence>
<evidence type="ECO:0000256" key="4">
    <source>
        <dbReference type="ARBA" id="ARBA00022692"/>
    </source>
</evidence>
<keyword evidence="11" id="KW-0732">Signal</keyword>
<evidence type="ECO:0000256" key="9">
    <source>
        <dbReference type="ARBA" id="ARBA00023180"/>
    </source>
</evidence>
<keyword evidence="7" id="KW-0333">Golgi apparatus</keyword>
<dbReference type="InterPro" id="IPR027417">
    <property type="entry name" value="P-loop_NTPase"/>
</dbReference>
<evidence type="ECO:0000256" key="8">
    <source>
        <dbReference type="ARBA" id="ARBA00023136"/>
    </source>
</evidence>
<evidence type="ECO:0000256" key="7">
    <source>
        <dbReference type="ARBA" id="ARBA00023034"/>
    </source>
</evidence>
<dbReference type="OrthoDB" id="10291412at2759"/>
<keyword evidence="5" id="KW-0735">Signal-anchor</keyword>
<protein>
    <recommendedName>
        <fullName evidence="14">Sulfotransferase</fullName>
    </recommendedName>
</protein>
<evidence type="ECO:0000256" key="10">
    <source>
        <dbReference type="SAM" id="MobiDB-lite"/>
    </source>
</evidence>
<dbReference type="InParanoid" id="E4WZP6"/>
<dbReference type="GO" id="GO:0000139">
    <property type="term" value="C:Golgi membrane"/>
    <property type="evidence" value="ECO:0007669"/>
    <property type="project" value="UniProtKB-SubCell"/>
</dbReference>
<keyword evidence="4" id="KW-0812">Transmembrane</keyword>
<dbReference type="Proteomes" id="UP000001307">
    <property type="component" value="Unassembled WGS sequence"/>
</dbReference>
<feature type="region of interest" description="Disordered" evidence="10">
    <location>
        <begin position="45"/>
        <end position="67"/>
    </location>
</feature>
<keyword evidence="3" id="KW-0808">Transferase</keyword>
<comment type="subcellular location">
    <subcellularLocation>
        <location evidence="1">Golgi apparatus membrane</location>
        <topology evidence="1">Single-pass type II membrane protein</topology>
    </subcellularLocation>
</comment>
<evidence type="ECO:0000256" key="5">
    <source>
        <dbReference type="ARBA" id="ARBA00022968"/>
    </source>
</evidence>